<dbReference type="InterPro" id="IPR036188">
    <property type="entry name" value="FAD/NAD-bd_sf"/>
</dbReference>
<dbReference type="InterPro" id="IPR050315">
    <property type="entry name" value="FAD-oxidoreductase_2"/>
</dbReference>
<dbReference type="InterPro" id="IPR010960">
    <property type="entry name" value="Flavocytochrome_c"/>
</dbReference>
<comment type="cofactor">
    <cofactor evidence="1">
        <name>FAD</name>
        <dbReference type="ChEBI" id="CHEBI:57692"/>
    </cofactor>
</comment>
<dbReference type="OrthoDB" id="10254877at2759"/>
<proteinExistence type="predicted"/>
<name>A0A3N2PZJ1_SODAK</name>
<feature type="compositionally biased region" description="Low complexity" evidence="5">
    <location>
        <begin position="323"/>
        <end position="336"/>
    </location>
</feature>
<dbReference type="Gene3D" id="3.90.700.10">
    <property type="entry name" value="Succinate dehydrogenase/fumarate reductase flavoprotein, catalytic domain"/>
    <property type="match status" value="1"/>
</dbReference>
<organism evidence="7 8">
    <name type="scientific">Sodiomyces alkalinus (strain CBS 110278 / VKM F-3762 / F11)</name>
    <name type="common">Alkaliphilic filamentous fungus</name>
    <dbReference type="NCBI Taxonomy" id="1314773"/>
    <lineage>
        <taxon>Eukaryota</taxon>
        <taxon>Fungi</taxon>
        <taxon>Dikarya</taxon>
        <taxon>Ascomycota</taxon>
        <taxon>Pezizomycotina</taxon>
        <taxon>Sordariomycetes</taxon>
        <taxon>Hypocreomycetidae</taxon>
        <taxon>Glomerellales</taxon>
        <taxon>Plectosphaerellaceae</taxon>
        <taxon>Sodiomyces</taxon>
    </lineage>
</organism>
<dbReference type="Proteomes" id="UP000272025">
    <property type="component" value="Unassembled WGS sequence"/>
</dbReference>
<dbReference type="AlphaFoldDB" id="A0A3N2PZJ1"/>
<dbReference type="Pfam" id="PF00890">
    <property type="entry name" value="FAD_binding_2"/>
    <property type="match status" value="1"/>
</dbReference>
<keyword evidence="4" id="KW-0560">Oxidoreductase</keyword>
<gene>
    <name evidence="7" type="ORF">SODALDRAFT_332090</name>
</gene>
<dbReference type="RefSeq" id="XP_028467746.1">
    <property type="nucleotide sequence ID" value="XM_028611612.1"/>
</dbReference>
<feature type="region of interest" description="Disordered" evidence="5">
    <location>
        <begin position="252"/>
        <end position="272"/>
    </location>
</feature>
<dbReference type="PANTHER" id="PTHR43400:SF12">
    <property type="entry name" value="FUMARATE REDUCTASE"/>
    <property type="match status" value="1"/>
</dbReference>
<keyword evidence="8" id="KW-1185">Reference proteome</keyword>
<reference evidence="7 8" key="1">
    <citation type="journal article" date="2018" name="Mol. Ecol.">
        <title>The obligate alkalophilic soda-lake fungus Sodiomyces alkalinus has shifted to a protein diet.</title>
        <authorList>
            <person name="Grum-Grzhimaylo A.A."/>
            <person name="Falkoski D.L."/>
            <person name="van den Heuvel J."/>
            <person name="Valero-Jimenez C.A."/>
            <person name="Min B."/>
            <person name="Choi I.G."/>
            <person name="Lipzen A."/>
            <person name="Daum C.G."/>
            <person name="Aanen D.K."/>
            <person name="Tsang A."/>
            <person name="Henrissat B."/>
            <person name="Bilanenko E.N."/>
            <person name="de Vries R.P."/>
            <person name="van Kan J.A.L."/>
            <person name="Grigoriev I.V."/>
            <person name="Debets A.J.M."/>
        </authorList>
    </citation>
    <scope>NUCLEOTIDE SEQUENCE [LARGE SCALE GENOMIC DNA]</scope>
    <source>
        <strain evidence="7 8">F11</strain>
    </source>
</reference>
<dbReference type="Gene3D" id="3.50.50.60">
    <property type="entry name" value="FAD/NAD(P)-binding domain"/>
    <property type="match status" value="1"/>
</dbReference>
<dbReference type="EMBL" id="ML119053">
    <property type="protein sequence ID" value="ROT39940.1"/>
    <property type="molecule type" value="Genomic_DNA"/>
</dbReference>
<evidence type="ECO:0000256" key="2">
    <source>
        <dbReference type="ARBA" id="ARBA00022630"/>
    </source>
</evidence>
<evidence type="ECO:0000256" key="4">
    <source>
        <dbReference type="ARBA" id="ARBA00023002"/>
    </source>
</evidence>
<dbReference type="GO" id="GO:0016491">
    <property type="term" value="F:oxidoreductase activity"/>
    <property type="evidence" value="ECO:0007669"/>
    <property type="project" value="UniProtKB-KW"/>
</dbReference>
<feature type="region of interest" description="Disordered" evidence="5">
    <location>
        <begin position="306"/>
        <end position="339"/>
    </location>
</feature>
<evidence type="ECO:0000259" key="6">
    <source>
        <dbReference type="Pfam" id="PF00890"/>
    </source>
</evidence>
<dbReference type="PANTHER" id="PTHR43400">
    <property type="entry name" value="FUMARATE REDUCTASE"/>
    <property type="match status" value="1"/>
</dbReference>
<keyword evidence="3" id="KW-0274">FAD</keyword>
<keyword evidence="2" id="KW-0285">Flavoprotein</keyword>
<dbReference type="InterPro" id="IPR027477">
    <property type="entry name" value="Succ_DH/fumarate_Rdtase_cat_sf"/>
</dbReference>
<evidence type="ECO:0000256" key="1">
    <source>
        <dbReference type="ARBA" id="ARBA00001974"/>
    </source>
</evidence>
<evidence type="ECO:0000313" key="7">
    <source>
        <dbReference type="EMBL" id="ROT39940.1"/>
    </source>
</evidence>
<accession>A0A3N2PZJ1</accession>
<dbReference type="GO" id="GO:0010181">
    <property type="term" value="F:FMN binding"/>
    <property type="evidence" value="ECO:0007669"/>
    <property type="project" value="InterPro"/>
</dbReference>
<dbReference type="STRING" id="1314773.A0A3N2PZJ1"/>
<sequence length="588" mass="62547">MVMLNRIRVRHLLLTLTIALIATLIARYMSYSSILHGNARQTFFRYLTTTFRSIVTTPTIIMATSPTEATRPVIIVGSGLAGLAAAHEALRAGAAVVMLEQAAKPGGNSIKASSGINGAGTRFQKASGITNDSADLFRSDTIRSAGSRLQTRKEGGIDRASLVHALATHSASAIHWLADEIDVELPVVAALGGHSVARTHRGAGKVPPGAAIVSGLLQKLVRFPGFALHTSARVAQLHVDDKGNVRGVRYVRKSENGQNKPPGPPREREQKGEQIDVYGPVVFTAGGFAGDALGLLARYRPDLAGLPSTNEARPGPHGLLTNTRRSTTSGSSSSSGMAGVGAELVDMDSVQVHPTGFVDPRDANSPYKILAAEMLRGEGGILLSPQGRRFVNELERRDVVSEAIMALPPPVDDEEEEENGNRDPRQWDVALLLDPGAMDATAAHLSFYLFKGLVEKKKVKDLDPAVIEAVDRYAESVASGRGDDEFGRRTFGRWRLMPGEANREEEVCIGRVTPVVHFTMGGVAFDNKARVLRRAGEEGGALVPVPGLWAAGEITGGLHGDNRLGGSSLLECVVFGRVAGREAAEAAK</sequence>
<dbReference type="SUPFAM" id="SSF56425">
    <property type="entry name" value="Succinate dehydrogenase/fumarate reductase flavoprotein, catalytic domain"/>
    <property type="match status" value="1"/>
</dbReference>
<dbReference type="NCBIfam" id="TIGR01813">
    <property type="entry name" value="flavo_cyto_c"/>
    <property type="match status" value="1"/>
</dbReference>
<evidence type="ECO:0000256" key="3">
    <source>
        <dbReference type="ARBA" id="ARBA00022827"/>
    </source>
</evidence>
<dbReference type="InterPro" id="IPR003953">
    <property type="entry name" value="FAD-dep_OxRdtase_2_FAD-bd"/>
</dbReference>
<dbReference type="SUPFAM" id="SSF51905">
    <property type="entry name" value="FAD/NAD(P)-binding domain"/>
    <property type="match status" value="1"/>
</dbReference>
<evidence type="ECO:0000256" key="5">
    <source>
        <dbReference type="SAM" id="MobiDB-lite"/>
    </source>
</evidence>
<evidence type="ECO:0000313" key="8">
    <source>
        <dbReference type="Proteomes" id="UP000272025"/>
    </source>
</evidence>
<protein>
    <submittedName>
        <fullName evidence="7">Flavocytochrome c</fullName>
    </submittedName>
</protein>
<dbReference type="GeneID" id="39580090"/>
<feature type="domain" description="FAD-dependent oxidoreductase 2 FAD-binding" evidence="6">
    <location>
        <begin position="73"/>
        <end position="569"/>
    </location>
</feature>